<dbReference type="NCBIfam" id="NF041023">
    <property type="entry name" value="PP0621_fam"/>
    <property type="match status" value="1"/>
</dbReference>
<dbReference type="OrthoDB" id="9814432at2"/>
<name>A0A2R4XKZ6_9BURK</name>
<accession>A0A2R4XKZ6</accession>
<evidence type="ECO:0000313" key="2">
    <source>
        <dbReference type="Proteomes" id="UP000244571"/>
    </source>
</evidence>
<dbReference type="InterPro" id="IPR049708">
    <property type="entry name" value="PP0621-like"/>
</dbReference>
<gene>
    <name evidence="1" type="ORF">DBV39_12440</name>
</gene>
<keyword evidence="2" id="KW-1185">Reference proteome</keyword>
<dbReference type="RefSeq" id="WP_108621795.1">
    <property type="nucleotide sequence ID" value="NZ_CP028901.1"/>
</dbReference>
<dbReference type="Proteomes" id="UP000244571">
    <property type="component" value="Chromosome"/>
</dbReference>
<dbReference type="EMBL" id="CP028901">
    <property type="protein sequence ID" value="AWB34379.1"/>
    <property type="molecule type" value="Genomic_DNA"/>
</dbReference>
<reference evidence="1 2" key="1">
    <citation type="submission" date="2018-04" db="EMBL/GenBank/DDBJ databases">
        <title>Bordetella sp. HZ20 isolated from seawater.</title>
        <authorList>
            <person name="Sun C."/>
        </authorList>
    </citation>
    <scope>NUCLEOTIDE SEQUENCE [LARGE SCALE GENOMIC DNA]</scope>
    <source>
        <strain evidence="1 2">HZ20</strain>
    </source>
</reference>
<proteinExistence type="predicted"/>
<evidence type="ECO:0008006" key="3">
    <source>
        <dbReference type="Google" id="ProtNLM"/>
    </source>
</evidence>
<sequence>MGKLLFWIAVVLVVLFAVRLINHQKAKAARAQEQPPNAPQKPGLDKAEEMVRCAHCGVYLPRSEALMKEGQLWCSQEHASIGVKER</sequence>
<protein>
    <recommendedName>
        <fullName evidence="3">MYND finger</fullName>
    </recommendedName>
</protein>
<dbReference type="AlphaFoldDB" id="A0A2R4XKZ6"/>
<dbReference type="KEGG" id="boz:DBV39_12440"/>
<organism evidence="1 2">
    <name type="scientific">Orrella marina</name>
    <dbReference type="NCBI Taxonomy" id="2163011"/>
    <lineage>
        <taxon>Bacteria</taxon>
        <taxon>Pseudomonadati</taxon>
        <taxon>Pseudomonadota</taxon>
        <taxon>Betaproteobacteria</taxon>
        <taxon>Burkholderiales</taxon>
        <taxon>Alcaligenaceae</taxon>
        <taxon>Orrella</taxon>
    </lineage>
</organism>
<evidence type="ECO:0000313" key="1">
    <source>
        <dbReference type="EMBL" id="AWB34379.1"/>
    </source>
</evidence>